<dbReference type="Pfam" id="PF12937">
    <property type="entry name" value="F-box-like"/>
    <property type="match status" value="1"/>
</dbReference>
<proteinExistence type="predicted"/>
<feature type="domain" description="F-box" evidence="1">
    <location>
        <begin position="10"/>
        <end position="46"/>
    </location>
</feature>
<gene>
    <name evidence="2" type="ORF">DFH94DRAFT_230538</name>
</gene>
<dbReference type="Proteomes" id="UP000759537">
    <property type="component" value="Unassembled WGS sequence"/>
</dbReference>
<dbReference type="AlphaFoldDB" id="A0A9P5MQW2"/>
<evidence type="ECO:0000313" key="2">
    <source>
        <dbReference type="EMBL" id="KAF8469296.1"/>
    </source>
</evidence>
<evidence type="ECO:0000313" key="3">
    <source>
        <dbReference type="Proteomes" id="UP000759537"/>
    </source>
</evidence>
<accession>A0A9P5MQW2</accession>
<keyword evidence="3" id="KW-1185">Reference proteome</keyword>
<organism evidence="2 3">
    <name type="scientific">Russula ochroleuca</name>
    <dbReference type="NCBI Taxonomy" id="152965"/>
    <lineage>
        <taxon>Eukaryota</taxon>
        <taxon>Fungi</taxon>
        <taxon>Dikarya</taxon>
        <taxon>Basidiomycota</taxon>
        <taxon>Agaricomycotina</taxon>
        <taxon>Agaricomycetes</taxon>
        <taxon>Russulales</taxon>
        <taxon>Russulaceae</taxon>
        <taxon>Russula</taxon>
    </lineage>
</organism>
<name>A0A9P5MQW2_9AGAM</name>
<dbReference type="InterPro" id="IPR036047">
    <property type="entry name" value="F-box-like_dom_sf"/>
</dbReference>
<reference evidence="2" key="1">
    <citation type="submission" date="2019-10" db="EMBL/GenBank/DDBJ databases">
        <authorList>
            <consortium name="DOE Joint Genome Institute"/>
            <person name="Kuo A."/>
            <person name="Miyauchi S."/>
            <person name="Kiss E."/>
            <person name="Drula E."/>
            <person name="Kohler A."/>
            <person name="Sanchez-Garcia M."/>
            <person name="Andreopoulos B."/>
            <person name="Barry K.W."/>
            <person name="Bonito G."/>
            <person name="Buee M."/>
            <person name="Carver A."/>
            <person name="Chen C."/>
            <person name="Cichocki N."/>
            <person name="Clum A."/>
            <person name="Culley D."/>
            <person name="Crous P.W."/>
            <person name="Fauchery L."/>
            <person name="Girlanda M."/>
            <person name="Hayes R."/>
            <person name="Keri Z."/>
            <person name="LaButti K."/>
            <person name="Lipzen A."/>
            <person name="Lombard V."/>
            <person name="Magnuson J."/>
            <person name="Maillard F."/>
            <person name="Morin E."/>
            <person name="Murat C."/>
            <person name="Nolan M."/>
            <person name="Ohm R."/>
            <person name="Pangilinan J."/>
            <person name="Pereira M."/>
            <person name="Perotto S."/>
            <person name="Peter M."/>
            <person name="Riley R."/>
            <person name="Sitrit Y."/>
            <person name="Stielow B."/>
            <person name="Szollosi G."/>
            <person name="Zifcakova L."/>
            <person name="Stursova M."/>
            <person name="Spatafora J.W."/>
            <person name="Tedersoo L."/>
            <person name="Vaario L.-M."/>
            <person name="Yamada A."/>
            <person name="Yan M."/>
            <person name="Wang P."/>
            <person name="Xu J."/>
            <person name="Bruns T."/>
            <person name="Baldrian P."/>
            <person name="Vilgalys R."/>
            <person name="Henrissat B."/>
            <person name="Grigoriev I.V."/>
            <person name="Hibbett D."/>
            <person name="Nagy L.G."/>
            <person name="Martin F.M."/>
        </authorList>
    </citation>
    <scope>NUCLEOTIDE SEQUENCE</scope>
    <source>
        <strain evidence="2">Prilba</strain>
    </source>
</reference>
<protein>
    <recommendedName>
        <fullName evidence="1">F-box domain-containing protein</fullName>
    </recommendedName>
</protein>
<dbReference type="EMBL" id="WHVB01000029">
    <property type="protein sequence ID" value="KAF8469296.1"/>
    <property type="molecule type" value="Genomic_DNA"/>
</dbReference>
<sequence>MSPQFLDLSTELVIQILAYGSLSDIGACAQTSRRLYSIISGSLYLRYLIQTKIAGVRDPFLPGLSIHERLSVLKSWERAWHCLDLREPTLQCMVPTDISAGVLRYEIHGGYLIGTRRFPVDDRPLGYHYVDLHDVVKRGQASWNNVDLHQSLSMFSYCFNIEDHNLAVMLVYNLEERPEPRASLRLMDFGKGSDHPLATTPNIQLQFGGKPINIYDAYDAHMEVAGDNIIVMITQARALPDHMFLVGWKSGTVSLILTAPDLTYAASFALINTELLALVNLRTNTLDVHRIPEGGSCVLQRVGQLSLPFSQTGIPSLSASFQPVHPYPPLYSSRRCLPFHPSPDACLVGLTAIAAAQDGTMTFYWLAIRPDYLCSIADAKQDSDSDRPTSWETWSLRTACCFEIEHLLAAPIPAGARWLVDSQSLVVREFGLSRSRKIQADQRTHYGGIVDNNVPREEHQDVFASQLPYCDVEVRMGEKKYQSVIADYEWVVGMNDEGGGFSGTIHYIDIHHVV</sequence>
<dbReference type="OrthoDB" id="2751409at2759"/>
<evidence type="ECO:0000259" key="1">
    <source>
        <dbReference type="Pfam" id="PF12937"/>
    </source>
</evidence>
<dbReference type="CDD" id="cd09917">
    <property type="entry name" value="F-box_SF"/>
    <property type="match status" value="1"/>
</dbReference>
<comment type="caution">
    <text evidence="2">The sequence shown here is derived from an EMBL/GenBank/DDBJ whole genome shotgun (WGS) entry which is preliminary data.</text>
</comment>
<dbReference type="SUPFAM" id="SSF81383">
    <property type="entry name" value="F-box domain"/>
    <property type="match status" value="1"/>
</dbReference>
<reference evidence="2" key="2">
    <citation type="journal article" date="2020" name="Nat. Commun.">
        <title>Large-scale genome sequencing of mycorrhizal fungi provides insights into the early evolution of symbiotic traits.</title>
        <authorList>
            <person name="Miyauchi S."/>
            <person name="Kiss E."/>
            <person name="Kuo A."/>
            <person name="Drula E."/>
            <person name="Kohler A."/>
            <person name="Sanchez-Garcia M."/>
            <person name="Morin E."/>
            <person name="Andreopoulos B."/>
            <person name="Barry K.W."/>
            <person name="Bonito G."/>
            <person name="Buee M."/>
            <person name="Carver A."/>
            <person name="Chen C."/>
            <person name="Cichocki N."/>
            <person name="Clum A."/>
            <person name="Culley D."/>
            <person name="Crous P.W."/>
            <person name="Fauchery L."/>
            <person name="Girlanda M."/>
            <person name="Hayes R.D."/>
            <person name="Keri Z."/>
            <person name="LaButti K."/>
            <person name="Lipzen A."/>
            <person name="Lombard V."/>
            <person name="Magnuson J."/>
            <person name="Maillard F."/>
            <person name="Murat C."/>
            <person name="Nolan M."/>
            <person name="Ohm R.A."/>
            <person name="Pangilinan J."/>
            <person name="Pereira M.F."/>
            <person name="Perotto S."/>
            <person name="Peter M."/>
            <person name="Pfister S."/>
            <person name="Riley R."/>
            <person name="Sitrit Y."/>
            <person name="Stielow J.B."/>
            <person name="Szollosi G."/>
            <person name="Zifcakova L."/>
            <person name="Stursova M."/>
            <person name="Spatafora J.W."/>
            <person name="Tedersoo L."/>
            <person name="Vaario L.M."/>
            <person name="Yamada A."/>
            <person name="Yan M."/>
            <person name="Wang P."/>
            <person name="Xu J."/>
            <person name="Bruns T."/>
            <person name="Baldrian P."/>
            <person name="Vilgalys R."/>
            <person name="Dunand C."/>
            <person name="Henrissat B."/>
            <person name="Grigoriev I.V."/>
            <person name="Hibbett D."/>
            <person name="Nagy L.G."/>
            <person name="Martin F.M."/>
        </authorList>
    </citation>
    <scope>NUCLEOTIDE SEQUENCE</scope>
    <source>
        <strain evidence="2">Prilba</strain>
    </source>
</reference>
<dbReference type="InterPro" id="IPR001810">
    <property type="entry name" value="F-box_dom"/>
</dbReference>